<dbReference type="InterPro" id="IPR016169">
    <property type="entry name" value="FAD-bd_PCMH_sub2"/>
</dbReference>
<gene>
    <name evidence="3" type="ORF">HLI28_08150</name>
</gene>
<dbReference type="PANTHER" id="PTHR43762">
    <property type="entry name" value="L-GULONOLACTONE OXIDASE"/>
    <property type="match status" value="1"/>
</dbReference>
<comment type="caution">
    <text evidence="3">The sequence shown here is derived from an EMBL/GenBank/DDBJ whole genome shotgun (WGS) entry which is preliminary data.</text>
</comment>
<dbReference type="SUPFAM" id="SSF56176">
    <property type="entry name" value="FAD-binding/transporter-associated domain-like"/>
    <property type="match status" value="1"/>
</dbReference>
<evidence type="ECO:0000256" key="1">
    <source>
        <dbReference type="ARBA" id="ARBA00023002"/>
    </source>
</evidence>
<dbReference type="Proteomes" id="UP000557204">
    <property type="component" value="Unassembled WGS sequence"/>
</dbReference>
<dbReference type="Gene3D" id="3.30.70.2520">
    <property type="match status" value="1"/>
</dbReference>
<dbReference type="NCBIfam" id="TIGR01679">
    <property type="entry name" value="bact_FAD_ox"/>
    <property type="match status" value="1"/>
</dbReference>
<name>A0A849KG36_9MICO</name>
<dbReference type="InterPro" id="IPR036318">
    <property type="entry name" value="FAD-bd_PCMH-like_sf"/>
</dbReference>
<dbReference type="InterPro" id="IPR010031">
    <property type="entry name" value="FAD_lactone_oxidase-like"/>
</dbReference>
<dbReference type="Gene3D" id="1.10.45.10">
    <property type="entry name" value="Vanillyl-alcohol Oxidase, Chain A, domain 4"/>
    <property type="match status" value="1"/>
</dbReference>
<reference evidence="3 4" key="1">
    <citation type="submission" date="2020-05" db="EMBL/GenBank/DDBJ databases">
        <title>Genome sequence of Isoptericola sp. JC619 isolated from Chilika lagoon, India.</title>
        <authorList>
            <person name="Kumar D."/>
            <person name="Appam K."/>
            <person name="Gandham S."/>
            <person name="Uppada J."/>
            <person name="Sasikala C."/>
            <person name="Venkata Ramana C."/>
        </authorList>
    </citation>
    <scope>NUCLEOTIDE SEQUENCE [LARGE SCALE GENOMIC DNA]</scope>
    <source>
        <strain evidence="3 4">JC619</strain>
    </source>
</reference>
<organism evidence="3 4">
    <name type="scientific">Isoptericola sediminis</name>
    <dbReference type="NCBI Taxonomy" id="2733572"/>
    <lineage>
        <taxon>Bacteria</taxon>
        <taxon>Bacillati</taxon>
        <taxon>Actinomycetota</taxon>
        <taxon>Actinomycetes</taxon>
        <taxon>Micrococcales</taxon>
        <taxon>Promicromonosporaceae</taxon>
        <taxon>Isoptericola</taxon>
    </lineage>
</organism>
<dbReference type="InterPro" id="IPR006094">
    <property type="entry name" value="Oxid_FAD_bind_N"/>
</dbReference>
<dbReference type="AlphaFoldDB" id="A0A849KG36"/>
<dbReference type="GO" id="GO:0080049">
    <property type="term" value="F:L-gulono-1,4-lactone dehydrogenase activity"/>
    <property type="evidence" value="ECO:0007669"/>
    <property type="project" value="TreeGrafter"/>
</dbReference>
<dbReference type="Gene3D" id="3.30.465.10">
    <property type="match status" value="1"/>
</dbReference>
<dbReference type="GO" id="GO:0016020">
    <property type="term" value="C:membrane"/>
    <property type="evidence" value="ECO:0007669"/>
    <property type="project" value="InterPro"/>
</dbReference>
<dbReference type="RefSeq" id="WP_171247026.1">
    <property type="nucleotide sequence ID" value="NZ_JABFAJ010000015.1"/>
</dbReference>
<dbReference type="PANTHER" id="PTHR43762:SF1">
    <property type="entry name" value="D-ARABINONO-1,4-LACTONE OXIDASE"/>
    <property type="match status" value="1"/>
</dbReference>
<dbReference type="PROSITE" id="PS51387">
    <property type="entry name" value="FAD_PCMH"/>
    <property type="match status" value="1"/>
</dbReference>
<evidence type="ECO:0000259" key="2">
    <source>
        <dbReference type="PROSITE" id="PS51387"/>
    </source>
</evidence>
<dbReference type="PIRSF" id="PIRSF000136">
    <property type="entry name" value="LGO_GLO"/>
    <property type="match status" value="1"/>
</dbReference>
<dbReference type="Pfam" id="PF04030">
    <property type="entry name" value="ALO"/>
    <property type="match status" value="1"/>
</dbReference>
<keyword evidence="4" id="KW-1185">Reference proteome</keyword>
<sequence length="466" mass="50310">MAPQARDRVCDVNFTTWGRTYRASPARWSQPRDEAELRAVVARAAADGLRIRAVGAGHSFTDVAVTDGLLIGLDRLSGARSVRRRPDGTALVTVGAGTRLHELNRLLATRGLAMRNLGDIDRQSVAGAISTGTHGTGALLGGLATQVRALRVVLPDGSVRSVSGDDTPGSPDRELFEVARLGLGTVGVLSAVTLEVVPAYLLRSTEQVRPWDEVVEGIDALFDGHDRFDAYWFPGTDRMLTWSHDRVPAPEAARHRASRRGVLGAARTLGDAARSVLDEEVLANGVLGGVMQVAAAAPRTVPRLNAVCAAALGDRTHVAPSDRVMVSRRRVRFTEMEYALPRAGLADALRELEGWLRASGEPVPFPVEVRCAAADDVWLSTARGRDTAYVAVHQYHRMPRERYFAAAEEIFLAAGGRPHWGKLHTRTAADLAAHYPLDDVARVRAAVDPHGVLRNDYTDRVLGLPA</sequence>
<dbReference type="GO" id="GO:0071949">
    <property type="term" value="F:FAD binding"/>
    <property type="evidence" value="ECO:0007669"/>
    <property type="project" value="InterPro"/>
</dbReference>
<keyword evidence="1" id="KW-0560">Oxidoreductase</keyword>
<dbReference type="InterPro" id="IPR016171">
    <property type="entry name" value="Vanillyl_alc_oxidase_C-sub2"/>
</dbReference>
<dbReference type="InterPro" id="IPR016166">
    <property type="entry name" value="FAD-bd_PCMH"/>
</dbReference>
<proteinExistence type="predicted"/>
<dbReference type="EMBL" id="JABFAJ010000015">
    <property type="protein sequence ID" value="NNU27513.1"/>
    <property type="molecule type" value="Genomic_DNA"/>
</dbReference>
<dbReference type="Gene3D" id="3.30.43.10">
    <property type="entry name" value="Uridine Diphospho-n-acetylenolpyruvylglucosamine Reductase, domain 2"/>
    <property type="match status" value="1"/>
</dbReference>
<evidence type="ECO:0000313" key="4">
    <source>
        <dbReference type="Proteomes" id="UP000557204"/>
    </source>
</evidence>
<feature type="domain" description="FAD-binding PCMH-type" evidence="2">
    <location>
        <begin position="21"/>
        <end position="199"/>
    </location>
</feature>
<dbReference type="GO" id="GO:0003885">
    <property type="term" value="F:D-arabinono-1,4-lactone oxidase activity"/>
    <property type="evidence" value="ECO:0007669"/>
    <property type="project" value="InterPro"/>
</dbReference>
<protein>
    <submittedName>
        <fullName evidence="3">FAD-binding protein</fullName>
    </submittedName>
</protein>
<accession>A0A849KG36</accession>
<evidence type="ECO:0000313" key="3">
    <source>
        <dbReference type="EMBL" id="NNU27513.1"/>
    </source>
</evidence>
<dbReference type="Pfam" id="PF01565">
    <property type="entry name" value="FAD_binding_4"/>
    <property type="match status" value="1"/>
</dbReference>
<dbReference type="InterPro" id="IPR016167">
    <property type="entry name" value="FAD-bd_PCMH_sub1"/>
</dbReference>
<dbReference type="InterPro" id="IPR007173">
    <property type="entry name" value="ALO_C"/>
</dbReference>